<reference evidence="9 10" key="1">
    <citation type="submission" date="2019-01" db="EMBL/GenBank/DDBJ databases">
        <authorList>
            <person name="Alioto T."/>
            <person name="Alioto T."/>
        </authorList>
    </citation>
    <scope>NUCLEOTIDE SEQUENCE [LARGE SCALE GENOMIC DNA]</scope>
</reference>
<accession>A0A485MU65</accession>
<evidence type="ECO:0000256" key="4">
    <source>
        <dbReference type="ARBA" id="ARBA00022989"/>
    </source>
</evidence>
<evidence type="ECO:0000313" key="9">
    <source>
        <dbReference type="EMBL" id="VFV23624.1"/>
    </source>
</evidence>
<dbReference type="SMART" id="SM00423">
    <property type="entry name" value="PSI"/>
    <property type="match status" value="1"/>
</dbReference>
<evidence type="ECO:0000259" key="8">
    <source>
        <dbReference type="SMART" id="SM00423"/>
    </source>
</evidence>
<dbReference type="InterPro" id="IPR016201">
    <property type="entry name" value="PSI"/>
</dbReference>
<dbReference type="EMBL" id="CAAGRJ010005684">
    <property type="protein sequence ID" value="VFV23624.1"/>
    <property type="molecule type" value="Genomic_DNA"/>
</dbReference>
<comment type="subcellular location">
    <subcellularLocation>
        <location evidence="1">Membrane</location>
        <topology evidence="1">Single-pass type I membrane protein</topology>
    </subcellularLocation>
</comment>
<dbReference type="GO" id="GO:0005634">
    <property type="term" value="C:nucleus"/>
    <property type="evidence" value="ECO:0007669"/>
    <property type="project" value="TreeGrafter"/>
</dbReference>
<protein>
    <submittedName>
        <fullName evidence="9">Pituitary tumor-transforming gene 1</fullName>
    </submittedName>
</protein>
<keyword evidence="3 7" id="KW-0732">Signal</keyword>
<sequence length="205" mass="22082">MAFGGPRGLVPRWELPVGVAALLLLLFSVTAAQEPSVAACSQNTNRTCEECLKNVSCLWCNTNKACLDYPVTRILPPSSLCTLSSARWGVCWGACLRLVRHAYRLPVSLLLGALCPLCCRGRLGSLCCCRRARGRPPTHSRWAHAEQRDGGLIAFQEGLLQATGALACPTSLPGPGVICPLHFRPSGGFEVASHCGFDLLFPHDR</sequence>
<dbReference type="GO" id="GO:0016020">
    <property type="term" value="C:membrane"/>
    <property type="evidence" value="ECO:0007669"/>
    <property type="project" value="UniProtKB-SubCell"/>
</dbReference>
<feature type="chain" id="PRO_5019748757" evidence="7">
    <location>
        <begin position="33"/>
        <end position="205"/>
    </location>
</feature>
<evidence type="ECO:0000256" key="3">
    <source>
        <dbReference type="ARBA" id="ARBA00022729"/>
    </source>
</evidence>
<dbReference type="InterPro" id="IPR052304">
    <property type="entry name" value="PTTG1IP"/>
</dbReference>
<keyword evidence="10" id="KW-1185">Reference proteome</keyword>
<dbReference type="PANTHER" id="PTHR15191:SF14">
    <property type="entry name" value="PITUITARY TUMOR-TRANSFORMING GENE 1 PROTEIN-INTERACTING PROTEIN"/>
    <property type="match status" value="1"/>
</dbReference>
<dbReference type="AlphaFoldDB" id="A0A485MU65"/>
<dbReference type="Proteomes" id="UP000386466">
    <property type="component" value="Unassembled WGS sequence"/>
</dbReference>
<keyword evidence="2" id="KW-0812">Transmembrane</keyword>
<dbReference type="PANTHER" id="PTHR15191">
    <property type="entry name" value="PROTEIN CBG20567"/>
    <property type="match status" value="1"/>
</dbReference>
<keyword evidence="6" id="KW-0325">Glycoprotein</keyword>
<evidence type="ECO:0000256" key="2">
    <source>
        <dbReference type="ARBA" id="ARBA00022692"/>
    </source>
</evidence>
<feature type="signal peptide" evidence="7">
    <location>
        <begin position="1"/>
        <end position="32"/>
    </location>
</feature>
<organism evidence="9 10">
    <name type="scientific">Lynx pardinus</name>
    <name type="common">Iberian lynx</name>
    <name type="synonym">Felis pardina</name>
    <dbReference type="NCBI Taxonomy" id="191816"/>
    <lineage>
        <taxon>Eukaryota</taxon>
        <taxon>Metazoa</taxon>
        <taxon>Chordata</taxon>
        <taxon>Craniata</taxon>
        <taxon>Vertebrata</taxon>
        <taxon>Euteleostomi</taxon>
        <taxon>Mammalia</taxon>
        <taxon>Eutheria</taxon>
        <taxon>Laurasiatheria</taxon>
        <taxon>Carnivora</taxon>
        <taxon>Feliformia</taxon>
        <taxon>Felidae</taxon>
        <taxon>Felinae</taxon>
        <taxon>Lynx</taxon>
    </lineage>
</organism>
<keyword evidence="5" id="KW-0472">Membrane</keyword>
<gene>
    <name evidence="9" type="ORF">LYPA_23C011814</name>
</gene>
<feature type="domain" description="PSI" evidence="8">
    <location>
        <begin position="39"/>
        <end position="92"/>
    </location>
</feature>
<dbReference type="GO" id="GO:0005737">
    <property type="term" value="C:cytoplasm"/>
    <property type="evidence" value="ECO:0007669"/>
    <property type="project" value="TreeGrafter"/>
</dbReference>
<evidence type="ECO:0000256" key="7">
    <source>
        <dbReference type="SAM" id="SignalP"/>
    </source>
</evidence>
<proteinExistence type="predicted"/>
<evidence type="ECO:0000256" key="6">
    <source>
        <dbReference type="ARBA" id="ARBA00023180"/>
    </source>
</evidence>
<evidence type="ECO:0000256" key="1">
    <source>
        <dbReference type="ARBA" id="ARBA00004479"/>
    </source>
</evidence>
<dbReference type="GO" id="GO:0006606">
    <property type="term" value="P:protein import into nucleus"/>
    <property type="evidence" value="ECO:0007669"/>
    <property type="project" value="TreeGrafter"/>
</dbReference>
<keyword evidence="4" id="KW-1133">Transmembrane helix</keyword>
<evidence type="ECO:0000256" key="5">
    <source>
        <dbReference type="ARBA" id="ARBA00023136"/>
    </source>
</evidence>
<evidence type="ECO:0000313" key="10">
    <source>
        <dbReference type="Proteomes" id="UP000386466"/>
    </source>
</evidence>
<name>A0A485MU65_LYNPA</name>